<keyword evidence="13" id="KW-1185">Reference proteome</keyword>
<dbReference type="GO" id="GO:0005850">
    <property type="term" value="C:eukaryotic translation initiation factor 2 complex"/>
    <property type="evidence" value="ECO:0007669"/>
    <property type="project" value="TreeGrafter"/>
</dbReference>
<dbReference type="InterPro" id="IPR009001">
    <property type="entry name" value="Transl_elong_EF1A/Init_IF2_C"/>
</dbReference>
<dbReference type="SUPFAM" id="SSF52540">
    <property type="entry name" value="P-loop containing nucleoside triphosphate hydrolases"/>
    <property type="match status" value="1"/>
</dbReference>
<dbReference type="EC" id="3.6.5.3" evidence="2"/>
<dbReference type="EMBL" id="JAPQKT010000006">
    <property type="protein sequence ID" value="KAJ5227182.1"/>
    <property type="molecule type" value="Genomic_DNA"/>
</dbReference>
<keyword evidence="4" id="KW-0547">Nucleotide-binding</keyword>
<accession>A0A9W9NWC6</accession>
<keyword evidence="6" id="KW-0648">Protein biosynthesis</keyword>
<dbReference type="PROSITE" id="PS51722">
    <property type="entry name" value="G_TR_2"/>
    <property type="match status" value="1"/>
</dbReference>
<dbReference type="GO" id="GO:0000049">
    <property type="term" value="F:tRNA binding"/>
    <property type="evidence" value="ECO:0007669"/>
    <property type="project" value="InterPro"/>
</dbReference>
<evidence type="ECO:0000256" key="1">
    <source>
        <dbReference type="ARBA" id="ARBA00007249"/>
    </source>
</evidence>
<evidence type="ECO:0000256" key="9">
    <source>
        <dbReference type="ARBA" id="ARBA00074422"/>
    </source>
</evidence>
<evidence type="ECO:0000256" key="2">
    <source>
        <dbReference type="ARBA" id="ARBA00011986"/>
    </source>
</evidence>
<evidence type="ECO:0000256" key="6">
    <source>
        <dbReference type="ARBA" id="ARBA00022917"/>
    </source>
</evidence>
<evidence type="ECO:0000313" key="12">
    <source>
        <dbReference type="EMBL" id="KAJ5227182.1"/>
    </source>
</evidence>
<dbReference type="InterPro" id="IPR015256">
    <property type="entry name" value="eIF2g_C"/>
</dbReference>
<dbReference type="FunFam" id="2.40.30.10:FF:000009">
    <property type="entry name" value="Eukaryotic translation initiation factor 2 subunit gamma"/>
    <property type="match status" value="1"/>
</dbReference>
<dbReference type="InterPro" id="IPR044128">
    <property type="entry name" value="eIF2g_GTP-bd"/>
</dbReference>
<organism evidence="12 13">
    <name type="scientific">Penicillium citrinum</name>
    <dbReference type="NCBI Taxonomy" id="5077"/>
    <lineage>
        <taxon>Eukaryota</taxon>
        <taxon>Fungi</taxon>
        <taxon>Dikarya</taxon>
        <taxon>Ascomycota</taxon>
        <taxon>Pezizomycotina</taxon>
        <taxon>Eurotiomycetes</taxon>
        <taxon>Eurotiomycetidae</taxon>
        <taxon>Eurotiales</taxon>
        <taxon>Aspergillaceae</taxon>
        <taxon>Penicillium</taxon>
    </lineage>
</organism>
<feature type="domain" description="Tr-type G" evidence="11">
    <location>
        <begin position="81"/>
        <end position="272"/>
    </location>
</feature>
<evidence type="ECO:0000313" key="13">
    <source>
        <dbReference type="Proteomes" id="UP001147733"/>
    </source>
</evidence>
<dbReference type="GO" id="GO:0005525">
    <property type="term" value="F:GTP binding"/>
    <property type="evidence" value="ECO:0007669"/>
    <property type="project" value="UniProtKB-KW"/>
</dbReference>
<feature type="region of interest" description="Disordered" evidence="10">
    <location>
        <begin position="1"/>
        <end position="67"/>
    </location>
</feature>
<dbReference type="FunFam" id="3.40.50.300:FF:000065">
    <property type="entry name" value="Eukaryotic translation initiation factor 2 subunit gamma"/>
    <property type="match status" value="1"/>
</dbReference>
<dbReference type="Pfam" id="PF00009">
    <property type="entry name" value="GTP_EFTU"/>
    <property type="match status" value="1"/>
</dbReference>
<evidence type="ECO:0000259" key="11">
    <source>
        <dbReference type="PROSITE" id="PS51722"/>
    </source>
</evidence>
<dbReference type="GO" id="GO:0005829">
    <property type="term" value="C:cytosol"/>
    <property type="evidence" value="ECO:0007669"/>
    <property type="project" value="TreeGrafter"/>
</dbReference>
<name>A0A9W9NWC6_PENCI</name>
<keyword evidence="5 12" id="KW-0378">Hydrolase</keyword>
<dbReference type="PRINTS" id="PR00315">
    <property type="entry name" value="ELONGATNFCT"/>
</dbReference>
<dbReference type="OrthoDB" id="1045173at2759"/>
<dbReference type="PANTHER" id="PTHR42854">
    <property type="entry name" value="EUKARYOTIC TRANSLATION INITIATION FACTOR 2 SUBUNIT 3 FAMILY MEMBER"/>
    <property type="match status" value="1"/>
</dbReference>
<reference evidence="12" key="2">
    <citation type="journal article" date="2023" name="IMA Fungus">
        <title>Comparative genomic study of the Penicillium genus elucidates a diverse pangenome and 15 lateral gene transfer events.</title>
        <authorList>
            <person name="Petersen C."/>
            <person name="Sorensen T."/>
            <person name="Nielsen M.R."/>
            <person name="Sondergaard T.E."/>
            <person name="Sorensen J.L."/>
            <person name="Fitzpatrick D.A."/>
            <person name="Frisvad J.C."/>
            <person name="Nielsen K.L."/>
        </authorList>
    </citation>
    <scope>NUCLEOTIDE SEQUENCE</scope>
    <source>
        <strain evidence="12">IBT 23319</strain>
    </source>
</reference>
<gene>
    <name evidence="12" type="ORF">N7469_007188</name>
</gene>
<evidence type="ECO:0000256" key="5">
    <source>
        <dbReference type="ARBA" id="ARBA00022801"/>
    </source>
</evidence>
<dbReference type="GO" id="GO:0003743">
    <property type="term" value="F:translation initiation factor activity"/>
    <property type="evidence" value="ECO:0007669"/>
    <property type="project" value="UniProtKB-KW"/>
</dbReference>
<comment type="caution">
    <text evidence="12">The sequence shown here is derived from an EMBL/GenBank/DDBJ whole genome shotgun (WGS) entry which is preliminary data.</text>
</comment>
<dbReference type="PANTHER" id="PTHR42854:SF3">
    <property type="entry name" value="EUKARYOTIC TRANSLATION INITIATION FACTOR 2 SUBUNIT 3-RELATED"/>
    <property type="match status" value="1"/>
</dbReference>
<dbReference type="InterPro" id="IPR044127">
    <property type="entry name" value="eIF2g_dom_2"/>
</dbReference>
<dbReference type="Pfam" id="PF03144">
    <property type="entry name" value="GTP_EFTU_D2"/>
    <property type="match status" value="1"/>
</dbReference>
<dbReference type="SUPFAM" id="SSF50447">
    <property type="entry name" value="Translation proteins"/>
    <property type="match status" value="1"/>
</dbReference>
<evidence type="ECO:0000256" key="7">
    <source>
        <dbReference type="ARBA" id="ARBA00023134"/>
    </source>
</evidence>
<dbReference type="AlphaFoldDB" id="A0A9W9NWC6"/>
<dbReference type="Pfam" id="PF09173">
    <property type="entry name" value="eIF2_C"/>
    <property type="match status" value="1"/>
</dbReference>
<dbReference type="CDD" id="cd03688">
    <property type="entry name" value="eIF2_gamma_II"/>
    <property type="match status" value="1"/>
</dbReference>
<dbReference type="CDD" id="cd01888">
    <property type="entry name" value="eIF2_gamma"/>
    <property type="match status" value="1"/>
</dbReference>
<evidence type="ECO:0000256" key="10">
    <source>
        <dbReference type="SAM" id="MobiDB-lite"/>
    </source>
</evidence>
<dbReference type="InterPro" id="IPR050543">
    <property type="entry name" value="eIF2G"/>
</dbReference>
<dbReference type="Gene3D" id="3.40.50.300">
    <property type="entry name" value="P-loop containing nucleotide triphosphate hydrolases"/>
    <property type="match status" value="1"/>
</dbReference>
<dbReference type="InterPro" id="IPR000795">
    <property type="entry name" value="T_Tr_GTP-bd_dom"/>
</dbReference>
<reference evidence="12" key="1">
    <citation type="submission" date="2022-11" db="EMBL/GenBank/DDBJ databases">
        <authorList>
            <person name="Petersen C."/>
        </authorList>
    </citation>
    <scope>NUCLEOTIDE SEQUENCE</scope>
    <source>
        <strain evidence="12">IBT 23319</strain>
    </source>
</reference>
<dbReference type="SUPFAM" id="SSF50465">
    <property type="entry name" value="EF-Tu/eEF-1alpha/eIF2-gamma C-terminal domain"/>
    <property type="match status" value="1"/>
</dbReference>
<dbReference type="InterPro" id="IPR027417">
    <property type="entry name" value="P-loop_NTPase"/>
</dbReference>
<dbReference type="CDD" id="cd15490">
    <property type="entry name" value="eIF2_gamma_III"/>
    <property type="match status" value="1"/>
</dbReference>
<dbReference type="Gene3D" id="2.40.30.10">
    <property type="entry name" value="Translation factors"/>
    <property type="match status" value="2"/>
</dbReference>
<dbReference type="FunFam" id="2.40.30.10:FF:000011">
    <property type="entry name" value="Eukaryotic translation initiation factor 2 subunit gamma"/>
    <property type="match status" value="1"/>
</dbReference>
<evidence type="ECO:0000256" key="4">
    <source>
        <dbReference type="ARBA" id="ARBA00022741"/>
    </source>
</evidence>
<evidence type="ECO:0000256" key="3">
    <source>
        <dbReference type="ARBA" id="ARBA00022540"/>
    </source>
</evidence>
<comment type="catalytic activity">
    <reaction evidence="8">
        <text>GTP + H2O = GDP + phosphate + H(+)</text>
        <dbReference type="Rhea" id="RHEA:19669"/>
        <dbReference type="ChEBI" id="CHEBI:15377"/>
        <dbReference type="ChEBI" id="CHEBI:15378"/>
        <dbReference type="ChEBI" id="CHEBI:37565"/>
        <dbReference type="ChEBI" id="CHEBI:43474"/>
        <dbReference type="ChEBI" id="CHEBI:58189"/>
        <dbReference type="EC" id="3.6.5.3"/>
    </reaction>
</comment>
<dbReference type="NCBIfam" id="NF003077">
    <property type="entry name" value="PRK04000.1"/>
    <property type="match status" value="1"/>
</dbReference>
<dbReference type="GeneID" id="81385273"/>
<dbReference type="Proteomes" id="UP001147733">
    <property type="component" value="Unassembled WGS sequence"/>
</dbReference>
<comment type="similarity">
    <text evidence="1">Belongs to the TRAFAC class translation factor GTPase superfamily. Classic translation factor GTPase family. EF-Tu/EF-1A subfamily.</text>
</comment>
<evidence type="ECO:0000256" key="8">
    <source>
        <dbReference type="ARBA" id="ARBA00048107"/>
    </source>
</evidence>
<dbReference type="InterPro" id="IPR004161">
    <property type="entry name" value="EFTu-like_2"/>
</dbReference>
<sequence>MAANGDFSDEDLSQAGSPVVEAQNGQDFDDQEPLDQPKKSAMKKSAPEPKPQRPELPPQSDPATLDVSTLTPLTPEVIARQATINIGTIGHVAHGKSTVVKAISGVQTVRFKNELERNITIKLGYANAKIYKCDNPACPRPTCYKSFSSDKEVDPPCEREGCEGRYRLMRHVSFVDCPGHDILMSTMLSGAAVMDAALLLIAGNETCPQPQTSEHLAAIEIMKLNHIHYQSILKFIRGTVADGSPVIPISAQLKYNIDAVNEYLTSHIPVPVRTFDQAPHMMVIRSFDVNKPGAEIDELKGGVAGGSILSGVLKLNDEIEIRPGLVTKDENGKIQCRPIFSRIESLFAETNTLNYAIPGGLIGVGTRIDPTLCRADRLVGFVLGHRSKLPAIYTEIEVNYFLLRRLLGVKTADGKQAKVAKLAKNEVLMVNIGSTATGAKVVNVKADAAKLSLTSPACTEVGEKIAISRRIDKHWRLIGWANIVHGVTLEPVLN</sequence>
<keyword evidence="7" id="KW-0342">GTP-binding</keyword>
<dbReference type="InterPro" id="IPR009000">
    <property type="entry name" value="Transl_B-barrel_sf"/>
</dbReference>
<dbReference type="RefSeq" id="XP_056499547.1">
    <property type="nucleotide sequence ID" value="XM_056646106.1"/>
</dbReference>
<keyword evidence="3" id="KW-0396">Initiation factor</keyword>
<proteinExistence type="inferred from homology"/>
<protein>
    <recommendedName>
        <fullName evidence="9">Eukaryotic translation initiation factor 2 subunit gamma</fullName>
        <ecNumber evidence="2">3.6.5.3</ecNumber>
    </recommendedName>
</protein>
<dbReference type="GO" id="GO:0003924">
    <property type="term" value="F:GTPase activity"/>
    <property type="evidence" value="ECO:0007669"/>
    <property type="project" value="InterPro"/>
</dbReference>
<dbReference type="GO" id="GO:0001731">
    <property type="term" value="P:formation of translation preinitiation complex"/>
    <property type="evidence" value="ECO:0007669"/>
    <property type="project" value="TreeGrafter"/>
</dbReference>